<sequence length="337" mass="37799">MAGYQGFNNKLAISTSCLGLHPCHDLAEKLLAAASHGFQGIEIVYGDLERYSDGRKISLTAGAEQIRTICRDAGLEILSLCPLENFEGTKTPIADRLEVAKHWIEIARILQAPYVQCPAQYGKDVIGDEVLIVSELQQLADLGSAAEPVVAIAYEPMSWSTHYSTWQAAVRLAELVDRENFRICMDTFHIASLIYGSPHSVDGLRPNGPQNLADDLHSFVSSFPTERLAYVQLSDGERWDTPFSKEHSWYVDGWDPEMCWSGSGRPFPVETDFGGYFPVAEMVRKWIVEKGFKGWVSMETFDRRMRDEAYEIEDAAKRAEASIQRLKKAVVQEQSLL</sequence>
<dbReference type="InterPro" id="IPR036237">
    <property type="entry name" value="Xyl_isomerase-like_sf"/>
</dbReference>
<keyword evidence="4" id="KW-1185">Reference proteome</keyword>
<evidence type="ECO:0000313" key="3">
    <source>
        <dbReference type="EMBL" id="KAF2653815.1"/>
    </source>
</evidence>
<keyword evidence="3" id="KW-0413">Isomerase</keyword>
<name>A0A6A6T1D7_9PLEO</name>
<keyword evidence="1" id="KW-0175">Coiled coil</keyword>
<dbReference type="Pfam" id="PF01261">
    <property type="entry name" value="AP_endonuc_2"/>
    <property type="match status" value="1"/>
</dbReference>
<dbReference type="InterPro" id="IPR050312">
    <property type="entry name" value="IolE/XylAMocC-like"/>
</dbReference>
<evidence type="ECO:0000313" key="4">
    <source>
        <dbReference type="Proteomes" id="UP000799324"/>
    </source>
</evidence>
<reference evidence="3" key="1">
    <citation type="journal article" date="2020" name="Stud. Mycol.">
        <title>101 Dothideomycetes genomes: a test case for predicting lifestyles and emergence of pathogens.</title>
        <authorList>
            <person name="Haridas S."/>
            <person name="Albert R."/>
            <person name="Binder M."/>
            <person name="Bloem J."/>
            <person name="Labutti K."/>
            <person name="Salamov A."/>
            <person name="Andreopoulos B."/>
            <person name="Baker S."/>
            <person name="Barry K."/>
            <person name="Bills G."/>
            <person name="Bluhm B."/>
            <person name="Cannon C."/>
            <person name="Castanera R."/>
            <person name="Culley D."/>
            <person name="Daum C."/>
            <person name="Ezra D."/>
            <person name="Gonzalez J."/>
            <person name="Henrissat B."/>
            <person name="Kuo A."/>
            <person name="Liang C."/>
            <person name="Lipzen A."/>
            <person name="Lutzoni F."/>
            <person name="Magnuson J."/>
            <person name="Mondo S."/>
            <person name="Nolan M."/>
            <person name="Ohm R."/>
            <person name="Pangilinan J."/>
            <person name="Park H.-J."/>
            <person name="Ramirez L."/>
            <person name="Alfaro M."/>
            <person name="Sun H."/>
            <person name="Tritt A."/>
            <person name="Yoshinaga Y."/>
            <person name="Zwiers L.-H."/>
            <person name="Turgeon B."/>
            <person name="Goodwin S."/>
            <person name="Spatafora J."/>
            <person name="Crous P."/>
            <person name="Grigoriev I."/>
        </authorList>
    </citation>
    <scope>NUCLEOTIDE SEQUENCE</scope>
    <source>
        <strain evidence="3">CBS 122681</strain>
    </source>
</reference>
<protein>
    <submittedName>
        <fullName evidence="3">Xylose isomerase-like protein</fullName>
    </submittedName>
</protein>
<dbReference type="AlphaFoldDB" id="A0A6A6T1D7"/>
<proteinExistence type="predicted"/>
<gene>
    <name evidence="3" type="ORF">K491DRAFT_602092</name>
</gene>
<dbReference type="PANTHER" id="PTHR12110:SF38">
    <property type="entry name" value="DIOXYGENASE, PUTATIVE (AFU_ORTHOLOGUE AFUA_6G00240)-RELATED"/>
    <property type="match status" value="1"/>
</dbReference>
<dbReference type="EMBL" id="MU004374">
    <property type="protein sequence ID" value="KAF2653815.1"/>
    <property type="molecule type" value="Genomic_DNA"/>
</dbReference>
<accession>A0A6A6T1D7</accession>
<evidence type="ECO:0000256" key="1">
    <source>
        <dbReference type="SAM" id="Coils"/>
    </source>
</evidence>
<feature type="domain" description="Xylose isomerase-like TIM barrel" evidence="2">
    <location>
        <begin position="32"/>
        <end position="328"/>
    </location>
</feature>
<organism evidence="3 4">
    <name type="scientific">Lophiostoma macrostomum CBS 122681</name>
    <dbReference type="NCBI Taxonomy" id="1314788"/>
    <lineage>
        <taxon>Eukaryota</taxon>
        <taxon>Fungi</taxon>
        <taxon>Dikarya</taxon>
        <taxon>Ascomycota</taxon>
        <taxon>Pezizomycotina</taxon>
        <taxon>Dothideomycetes</taxon>
        <taxon>Pleosporomycetidae</taxon>
        <taxon>Pleosporales</taxon>
        <taxon>Lophiostomataceae</taxon>
        <taxon>Lophiostoma</taxon>
    </lineage>
</organism>
<feature type="coiled-coil region" evidence="1">
    <location>
        <begin position="309"/>
        <end position="336"/>
    </location>
</feature>
<dbReference type="Gene3D" id="3.20.20.150">
    <property type="entry name" value="Divalent-metal-dependent TIM barrel enzymes"/>
    <property type="match status" value="1"/>
</dbReference>
<dbReference type="OrthoDB" id="5360893at2759"/>
<dbReference type="PANTHER" id="PTHR12110">
    <property type="entry name" value="HYDROXYPYRUVATE ISOMERASE"/>
    <property type="match status" value="1"/>
</dbReference>
<dbReference type="InterPro" id="IPR013022">
    <property type="entry name" value="Xyl_isomerase-like_TIM-brl"/>
</dbReference>
<dbReference type="Proteomes" id="UP000799324">
    <property type="component" value="Unassembled WGS sequence"/>
</dbReference>
<dbReference type="SUPFAM" id="SSF51658">
    <property type="entry name" value="Xylose isomerase-like"/>
    <property type="match status" value="1"/>
</dbReference>
<evidence type="ECO:0000259" key="2">
    <source>
        <dbReference type="Pfam" id="PF01261"/>
    </source>
</evidence>
<dbReference type="GO" id="GO:0016853">
    <property type="term" value="F:isomerase activity"/>
    <property type="evidence" value="ECO:0007669"/>
    <property type="project" value="UniProtKB-KW"/>
</dbReference>